<sequence length="59" mass="6610">MRLDAVIALIIAVLLAVAFTWISLLSHDKVLLGLAWLVVALVAFFGYFERRSEPSQEHV</sequence>
<comment type="caution">
    <text evidence="1">The sequence shown here is derived from an EMBL/GenBank/DDBJ whole genome shotgun (WGS) entry which is preliminary data.</text>
</comment>
<evidence type="ECO:0000313" key="2">
    <source>
        <dbReference type="Proteomes" id="UP000033636"/>
    </source>
</evidence>
<evidence type="ECO:0000313" key="1">
    <source>
        <dbReference type="EMBL" id="MFB6491238.1"/>
    </source>
</evidence>
<reference evidence="1" key="1">
    <citation type="submission" date="2024-07" db="EMBL/GenBank/DDBJ databases">
        <title>Metagenome and Metagenome-Assembled Genomes of Archaea from a hot spring from the geothermal field of Los Azufres, Mexico.</title>
        <authorList>
            <person name="Marin-Paredes R."/>
            <person name="Martinez-Romero E."/>
            <person name="Servin-Garciduenas L.E."/>
        </authorList>
    </citation>
    <scope>NUCLEOTIDE SEQUENCE</scope>
</reference>
<protein>
    <submittedName>
        <fullName evidence="1">Uncharacterized protein</fullName>
    </submittedName>
</protein>
<accession>A0ACC6V2R6</accession>
<proteinExistence type="predicted"/>
<name>A0ACC6V2R6_9CREN</name>
<organism evidence="1 2">
    <name type="scientific">Thermoproteus sp. AZ2</name>
    <dbReference type="NCBI Taxonomy" id="1609232"/>
    <lineage>
        <taxon>Archaea</taxon>
        <taxon>Thermoproteota</taxon>
        <taxon>Thermoprotei</taxon>
        <taxon>Thermoproteales</taxon>
        <taxon>Thermoproteaceae</taxon>
        <taxon>Thermoproteus</taxon>
    </lineage>
</organism>
<dbReference type="EMBL" id="JZWT02000025">
    <property type="protein sequence ID" value="MFB6491238.1"/>
    <property type="molecule type" value="Genomic_DNA"/>
</dbReference>
<gene>
    <name evidence="1" type="ORF">TU35_008415</name>
</gene>
<dbReference type="Proteomes" id="UP000033636">
    <property type="component" value="Unassembled WGS sequence"/>
</dbReference>